<sequence>MAAATPFVLPRPGRSPALWQVHTEVVLRLENPRAVDIDHAVEAHAHMLDQLEAGDVEAYRAAVIAHYRPLLRVIESTGVEMAPAD</sequence>
<evidence type="ECO:0000313" key="5">
    <source>
        <dbReference type="Proteomes" id="UP000554054"/>
    </source>
</evidence>
<keyword evidence="5" id="KW-1185">Reference proteome</keyword>
<comment type="caution">
    <text evidence="4">The sequence shown here is derived from an EMBL/GenBank/DDBJ whole genome shotgun (WGS) entry which is preliminary data.</text>
</comment>
<dbReference type="EMBL" id="JACCAE010000001">
    <property type="protein sequence ID" value="NYF98044.1"/>
    <property type="molecule type" value="Genomic_DNA"/>
</dbReference>
<dbReference type="GO" id="GO:0003677">
    <property type="term" value="F:DNA binding"/>
    <property type="evidence" value="ECO:0007669"/>
    <property type="project" value="UniProtKB-KW"/>
</dbReference>
<reference evidence="4 5" key="1">
    <citation type="submission" date="2020-07" db="EMBL/GenBank/DDBJ databases">
        <title>Sequencing the genomes of 1000 actinobacteria strains.</title>
        <authorList>
            <person name="Klenk H.-P."/>
        </authorList>
    </citation>
    <scope>NUCLEOTIDE SEQUENCE [LARGE SCALE GENOMIC DNA]</scope>
    <source>
        <strain evidence="4 5">DSM 26154</strain>
    </source>
</reference>
<name>A0A852VUT9_9MICO</name>
<keyword evidence="1" id="KW-0805">Transcription regulation</keyword>
<keyword evidence="3" id="KW-0804">Transcription</keyword>
<protein>
    <submittedName>
        <fullName evidence="4">DNA-binding GntR family transcriptional regulator</fullName>
    </submittedName>
</protein>
<dbReference type="AlphaFoldDB" id="A0A852VUT9"/>
<evidence type="ECO:0000256" key="2">
    <source>
        <dbReference type="ARBA" id="ARBA00023125"/>
    </source>
</evidence>
<evidence type="ECO:0000256" key="1">
    <source>
        <dbReference type="ARBA" id="ARBA00023015"/>
    </source>
</evidence>
<dbReference type="Proteomes" id="UP000554054">
    <property type="component" value="Unassembled WGS sequence"/>
</dbReference>
<dbReference type="SUPFAM" id="SSF48008">
    <property type="entry name" value="GntR ligand-binding domain-like"/>
    <property type="match status" value="1"/>
</dbReference>
<keyword evidence="2 4" id="KW-0238">DNA-binding</keyword>
<organism evidence="4 5">
    <name type="scientific">Janibacter cremeus</name>
    <dbReference type="NCBI Taxonomy" id="1285192"/>
    <lineage>
        <taxon>Bacteria</taxon>
        <taxon>Bacillati</taxon>
        <taxon>Actinomycetota</taxon>
        <taxon>Actinomycetes</taxon>
        <taxon>Micrococcales</taxon>
        <taxon>Intrasporangiaceae</taxon>
        <taxon>Janibacter</taxon>
    </lineage>
</organism>
<evidence type="ECO:0000313" key="4">
    <source>
        <dbReference type="EMBL" id="NYF98044.1"/>
    </source>
</evidence>
<proteinExistence type="predicted"/>
<accession>A0A852VUT9</accession>
<dbReference type="InterPro" id="IPR008920">
    <property type="entry name" value="TF_FadR/GntR_C"/>
</dbReference>
<dbReference type="RefSeq" id="WP_185990903.1">
    <property type="nucleotide sequence ID" value="NZ_JACCAE010000001.1"/>
</dbReference>
<evidence type="ECO:0000256" key="3">
    <source>
        <dbReference type="ARBA" id="ARBA00023163"/>
    </source>
</evidence>
<gene>
    <name evidence="4" type="ORF">BJY20_001436</name>
</gene>